<sequence>NGDDLLLAVHPQFEYVLNEMQSLFLQLGLKYTFESRTRVKSELWFMSHQGHKVGDLYIPKLEVERIVSILEWDRAIEPEHRLEAICASMIEAWGYTELLNEIRKFYLWVLDQTPYSDLAREGKAPYISEIALKRLYTGIDGTARDLHPYLALINESMELECDEPVTFQGKDDIVDAGKKQDQEKDKQQPKFDNPPQLPPQDKTAKPDQPSSSNVNKPDQTVKDQDVNAGTKGILSVPRLKKLGNELQLPKYQNKSAINLDFLITYEPQQEDLSNKRSTDDQFAQWFEGVRDEYGVTDEQMRILLGGLMVWCIENGTSPSINGNWIMMDGNEQVSYPIKPLLDHAKPTFRQIMTRFSPLAVAYITKVNQKRAHMPRYGSQRNLTDMSLACFAFDFYEINSRTPARAREAHMQMKAAAIRNGSNRMFGLDGNVGTQVQDTERHTTNDVNRHVHNLDGASTW</sequence>
<proteinExistence type="inferred from homology"/>
<dbReference type="GO" id="GO:0006351">
    <property type="term" value="P:DNA-templated transcription"/>
    <property type="evidence" value="ECO:0007669"/>
    <property type="project" value="InterPro"/>
</dbReference>
<evidence type="ECO:0000256" key="3">
    <source>
        <dbReference type="ARBA" id="ARBA00020107"/>
    </source>
</evidence>
<feature type="compositionally biased region" description="Polar residues" evidence="12">
    <location>
        <begin position="208"/>
        <end position="218"/>
    </location>
</feature>
<keyword evidence="6" id="KW-0808">Transferase</keyword>
<evidence type="ECO:0000256" key="6">
    <source>
        <dbReference type="ARBA" id="ARBA00022679"/>
    </source>
</evidence>
<comment type="subcellular location">
    <subcellularLocation>
        <location evidence="1">Virion</location>
    </subcellularLocation>
</comment>
<dbReference type="InterPro" id="IPR001592">
    <property type="entry name" value="Poty_coat"/>
</dbReference>
<feature type="region of interest" description="Disordered" evidence="12">
    <location>
        <begin position="177"/>
        <end position="229"/>
    </location>
</feature>
<dbReference type="RefSeq" id="YP_009665145.1">
    <property type="nucleotide sequence ID" value="NC_043161.1"/>
</dbReference>
<keyword evidence="15" id="KW-1185">Reference proteome</keyword>
<feature type="domain" description="RNA-directed RNA polymerase C-terminal" evidence="13">
    <location>
        <begin position="1"/>
        <end position="109"/>
    </location>
</feature>
<organism evidence="14 15">
    <name type="scientific">Ranunculus mosaic virus</name>
    <dbReference type="NCBI Taxonomy" id="341112"/>
    <lineage>
        <taxon>Viruses</taxon>
        <taxon>Riboviria</taxon>
        <taxon>Orthornavirae</taxon>
        <taxon>Pisuviricota</taxon>
        <taxon>Stelpaviricetes</taxon>
        <taxon>Patatavirales</taxon>
        <taxon>Potyviridae</taxon>
        <taxon>Potyvirus</taxon>
        <taxon>Potyvirus ranunculi</taxon>
    </lineage>
</organism>
<keyword evidence="8" id="KW-0946">Virion</keyword>
<evidence type="ECO:0000256" key="10">
    <source>
        <dbReference type="ARBA" id="ARBA00029405"/>
    </source>
</evidence>
<dbReference type="InterPro" id="IPR043502">
    <property type="entry name" value="DNA/RNA_pol_sf"/>
</dbReference>
<evidence type="ECO:0000256" key="9">
    <source>
        <dbReference type="ARBA" id="ARBA00022953"/>
    </source>
</evidence>
<dbReference type="Pfam" id="PF00767">
    <property type="entry name" value="Poty_coat"/>
    <property type="match status" value="1"/>
</dbReference>
<evidence type="ECO:0000256" key="5">
    <source>
        <dbReference type="ARBA" id="ARBA00022561"/>
    </source>
</evidence>
<accession>Q3S850</accession>
<feature type="non-terminal residue" evidence="14">
    <location>
        <position position="1"/>
    </location>
</feature>
<protein>
    <recommendedName>
        <fullName evidence="3">Genome polyprotein</fullName>
    </recommendedName>
</protein>
<keyword evidence="5" id="KW-0167">Capsid protein</keyword>
<evidence type="ECO:0000256" key="11">
    <source>
        <dbReference type="RuleBase" id="RU003351"/>
    </source>
</evidence>
<evidence type="ECO:0000256" key="12">
    <source>
        <dbReference type="SAM" id="MobiDB-lite"/>
    </source>
</evidence>
<keyword evidence="7" id="KW-0548">Nucleotidyltransferase</keyword>
<evidence type="ECO:0000256" key="8">
    <source>
        <dbReference type="ARBA" id="ARBA00022844"/>
    </source>
</evidence>
<reference evidence="14 15" key="1">
    <citation type="journal article" date="2006" name="Phytopathology">
        <title>Characterization of Four Viral Species Belonging to the Family Potyviridae Isolated from Ranunculus asiaticus.</title>
        <authorList>
            <person name="Turina M."/>
            <person name="Ciuffo M."/>
            <person name="Lenzi R."/>
            <person name="Rostagno L."/>
            <person name="Mela L."/>
            <person name="Derin E."/>
            <person name="Palmano S."/>
        </authorList>
    </citation>
    <scope>NUCLEOTIDE SEQUENCE [LARGE SCALE GENOMIC DNA]</scope>
    <source>
        <strain evidence="14">RN136</strain>
    </source>
</reference>
<dbReference type="GO" id="GO:0019028">
    <property type="term" value="C:viral capsid"/>
    <property type="evidence" value="ECO:0007669"/>
    <property type="project" value="UniProtKB-KW"/>
</dbReference>
<evidence type="ECO:0000259" key="13">
    <source>
        <dbReference type="Pfam" id="PF00680"/>
    </source>
</evidence>
<feature type="compositionally biased region" description="Basic and acidic residues" evidence="12">
    <location>
        <begin position="177"/>
        <end position="189"/>
    </location>
</feature>
<evidence type="ECO:0000256" key="2">
    <source>
        <dbReference type="ARBA" id="ARBA00006064"/>
    </source>
</evidence>
<dbReference type="Pfam" id="PF00680">
    <property type="entry name" value="RdRP_1"/>
    <property type="match status" value="1"/>
</dbReference>
<dbReference type="KEGG" id="vg:40525313"/>
<dbReference type="GO" id="GO:0003968">
    <property type="term" value="F:RNA-directed RNA polymerase activity"/>
    <property type="evidence" value="ECO:0007669"/>
    <property type="project" value="UniProtKB-KW"/>
</dbReference>
<dbReference type="GO" id="GO:0003723">
    <property type="term" value="F:RNA binding"/>
    <property type="evidence" value="ECO:0007669"/>
    <property type="project" value="InterPro"/>
</dbReference>
<keyword evidence="9" id="KW-0693">Viral RNA replication</keyword>
<dbReference type="EMBL" id="DQ152192">
    <property type="protein sequence ID" value="AAZ79371.1"/>
    <property type="molecule type" value="Genomic_RNA"/>
</dbReference>
<dbReference type="Proteomes" id="UP000232670">
    <property type="component" value="Segment"/>
</dbReference>
<evidence type="ECO:0000313" key="14">
    <source>
        <dbReference type="EMBL" id="AAZ79371.1"/>
    </source>
</evidence>
<comment type="function">
    <text evidence="10">Involved in aphid transmission, cell-to-cell and systemis movement, encapsidation of the viral RNA and in the regulation of viral RNA amplification.</text>
</comment>
<evidence type="ECO:0000256" key="1">
    <source>
        <dbReference type="ARBA" id="ARBA00004328"/>
    </source>
</evidence>
<comment type="similarity">
    <text evidence="2 11">Belongs to the potyviridae genome polyprotein family.</text>
</comment>
<name>Q3S850_9POTV</name>
<dbReference type="InterPro" id="IPR001205">
    <property type="entry name" value="RNA-dir_pol_C"/>
</dbReference>
<evidence type="ECO:0000256" key="7">
    <source>
        <dbReference type="ARBA" id="ARBA00022695"/>
    </source>
</evidence>
<keyword evidence="4" id="KW-0696">RNA-directed RNA polymerase</keyword>
<evidence type="ECO:0000313" key="15">
    <source>
        <dbReference type="Proteomes" id="UP000232670"/>
    </source>
</evidence>
<dbReference type="SUPFAM" id="SSF56672">
    <property type="entry name" value="DNA/RNA polymerases"/>
    <property type="match status" value="1"/>
</dbReference>
<dbReference type="GeneID" id="40525313"/>
<evidence type="ECO:0000256" key="4">
    <source>
        <dbReference type="ARBA" id="ARBA00022484"/>
    </source>
</evidence>